<dbReference type="InterPro" id="IPR012347">
    <property type="entry name" value="Ferritin-like"/>
</dbReference>
<sequence>MQQPKLPDADWAYTVLADLKRVVREYATAATESTCPEIRKLFTDLTNSTLQMQGELYNAMQAANMYDTSSPALRQDIQKQLQTYQQTQQQTQQFIQQRTAGQAAPFMQQSQQQQGAPAYN</sequence>
<proteinExistence type="predicted"/>
<keyword evidence="3" id="KW-1185">Reference proteome</keyword>
<evidence type="ECO:0000313" key="2">
    <source>
        <dbReference type="EMBL" id="QJC54255.1"/>
    </source>
</evidence>
<feature type="region of interest" description="Disordered" evidence="1">
    <location>
        <begin position="96"/>
        <end position="120"/>
    </location>
</feature>
<keyword evidence="2" id="KW-0946">Virion</keyword>
<evidence type="ECO:0000313" key="3">
    <source>
        <dbReference type="Proteomes" id="UP000502136"/>
    </source>
</evidence>
<dbReference type="Proteomes" id="UP000502136">
    <property type="component" value="Chromosome"/>
</dbReference>
<dbReference type="AlphaFoldDB" id="A0A6H2H3Q6"/>
<dbReference type="EMBL" id="CP051428">
    <property type="protein sequence ID" value="QJC54255.1"/>
    <property type="molecule type" value="Genomic_DNA"/>
</dbReference>
<dbReference type="GO" id="GO:0016192">
    <property type="term" value="P:vesicle-mediated transport"/>
    <property type="evidence" value="ECO:0007669"/>
    <property type="project" value="InterPro"/>
</dbReference>
<dbReference type="KEGG" id="palr:HGI30_07245"/>
<accession>A0A6H2H3Q6</accession>
<dbReference type="InterPro" id="IPR010989">
    <property type="entry name" value="SNARE"/>
</dbReference>
<gene>
    <name evidence="2" type="ORF">HGI30_07245</name>
</gene>
<dbReference type="SUPFAM" id="SSF47661">
    <property type="entry name" value="t-snare proteins"/>
    <property type="match status" value="1"/>
</dbReference>
<name>A0A6H2H3Q6_9BACL</name>
<keyword evidence="2" id="KW-0167">Capsid protein</keyword>
<dbReference type="Gene3D" id="1.20.1260.10">
    <property type="match status" value="1"/>
</dbReference>
<dbReference type="GO" id="GO:0016020">
    <property type="term" value="C:membrane"/>
    <property type="evidence" value="ECO:0007669"/>
    <property type="project" value="InterPro"/>
</dbReference>
<organism evidence="2 3">
    <name type="scientific">Paenibacillus albicereus</name>
    <dbReference type="NCBI Taxonomy" id="2726185"/>
    <lineage>
        <taxon>Bacteria</taxon>
        <taxon>Bacillati</taxon>
        <taxon>Bacillota</taxon>
        <taxon>Bacilli</taxon>
        <taxon>Bacillales</taxon>
        <taxon>Paenibacillaceae</taxon>
        <taxon>Paenibacillus</taxon>
    </lineage>
</organism>
<dbReference type="Pfam" id="PF07875">
    <property type="entry name" value="Coat_F"/>
    <property type="match status" value="1"/>
</dbReference>
<reference evidence="2 3" key="1">
    <citation type="submission" date="2020-04" db="EMBL/GenBank/DDBJ databases">
        <title>Novel Paenibacillus strain UniB2 isolated from commercial digestive syrup.</title>
        <authorList>
            <person name="Thorat V."/>
            <person name="Kirdat K."/>
            <person name="Tiwarekar B."/>
            <person name="Yadav A."/>
        </authorList>
    </citation>
    <scope>NUCLEOTIDE SEQUENCE [LARGE SCALE GENOMIC DNA]</scope>
    <source>
        <strain evidence="2 3">UniB2</strain>
    </source>
</reference>
<evidence type="ECO:0000256" key="1">
    <source>
        <dbReference type="SAM" id="MobiDB-lite"/>
    </source>
</evidence>
<protein>
    <submittedName>
        <fullName evidence="2">Spore coat protein</fullName>
    </submittedName>
</protein>
<dbReference type="InterPro" id="IPR012851">
    <property type="entry name" value="Spore_coat_CotF-like"/>
</dbReference>